<gene>
    <name evidence="2" type="ORF">MGL_4164</name>
</gene>
<sequence>MENAVSKVQTVREIALANALIDFSTSMQHHCGQESEELRKLAVQSAERRLYLVEVFPDMWLHASVALARWNLKNDGDKLMPWLVDAWMHQQMEDAWHGWRLQYGPPHVLFLDQGREVLEKCLESYFSKWTWQWNVDVQYAPVLRASEPASVKSGLVGETLPTLEAVGDVSMNELAPLLAQFAAEGSTIDTAPPMDVMLLYDDKMLWPRPHSQTAAHTDLLSPPDRRQVARYVLERLVGLTSARAKADMAFAKRTKKPNSTHPSGSQGIMNDLSFMANMLGDLPSFMSLDSMWHSSDPAASMSASGPSHDTAPAPPAESPYAPEEQILNYAKSPADDQKTAKLPRLSPRIYPVQANESVTMPASSSMPKTKGTSSAFQAFHERLEQALGQHDLSTETNGITVPPSDDAARQLEEITQTFAKSSAPTRRRARLQRHESDNMRDTSRRATSWYASHQATGTMPDVNELHDYSMDGWGPETPAPWRHASLHVNAQDAEPLTTTPTTNSSVIDIVYMTRQLLTVVLVWRQDQIQAGEHGVWQLPAWDLLRRVQRILNDARRRADGKETPATSFLHVDATSALCINELTGPQHKHQKTFPSAAATAVPVPLSSGTEAQLLTAKDWMKCHGIRETLAHADNHSFWVASRASQDGMSSTFMTLEGDAQRRYGVSECDHQLRRLAAQHSEFGL</sequence>
<dbReference type="PANTHER" id="PTHR13056">
    <property type="entry name" value="VACUOLAR FUSION PROTEIN CCZ1 HOMOLOG-RELATED"/>
    <property type="match status" value="1"/>
</dbReference>
<dbReference type="PANTHER" id="PTHR13056:SF0">
    <property type="entry name" value="VACUOLAR FUSION PROTEIN CCZ1 HOMOLOG-RELATED"/>
    <property type="match status" value="1"/>
</dbReference>
<dbReference type="KEGG" id="mgl:MGL_4164"/>
<dbReference type="InParanoid" id="A8QD96"/>
<dbReference type="VEuPathDB" id="FungiDB:MGL_4164"/>
<dbReference type="GO" id="GO:0016192">
    <property type="term" value="P:vesicle-mediated transport"/>
    <property type="evidence" value="ECO:0007669"/>
    <property type="project" value="InterPro"/>
</dbReference>
<evidence type="ECO:0000313" key="3">
    <source>
        <dbReference type="Proteomes" id="UP000008837"/>
    </source>
</evidence>
<organism evidence="2 3">
    <name type="scientific">Malassezia globosa (strain ATCC MYA-4612 / CBS 7966)</name>
    <name type="common">Dandruff-associated fungus</name>
    <dbReference type="NCBI Taxonomy" id="425265"/>
    <lineage>
        <taxon>Eukaryota</taxon>
        <taxon>Fungi</taxon>
        <taxon>Dikarya</taxon>
        <taxon>Basidiomycota</taxon>
        <taxon>Ustilaginomycotina</taxon>
        <taxon>Malasseziomycetes</taxon>
        <taxon>Malasseziales</taxon>
        <taxon>Malasseziaceae</taxon>
        <taxon>Malassezia</taxon>
    </lineage>
</organism>
<dbReference type="GO" id="GO:0035658">
    <property type="term" value="C:Mon1-Ccz1 complex"/>
    <property type="evidence" value="ECO:0007669"/>
    <property type="project" value="InterPro"/>
</dbReference>
<dbReference type="GeneID" id="5853025"/>
<dbReference type="Proteomes" id="UP000008837">
    <property type="component" value="Unassembled WGS sequence"/>
</dbReference>
<dbReference type="OMA" id="FTIFCPA"/>
<feature type="region of interest" description="Disordered" evidence="1">
    <location>
        <begin position="295"/>
        <end position="320"/>
    </location>
</feature>
<dbReference type="InterPro" id="IPR013176">
    <property type="entry name" value="Ccz1"/>
</dbReference>
<evidence type="ECO:0000313" key="2">
    <source>
        <dbReference type="EMBL" id="EDP41471.1"/>
    </source>
</evidence>
<dbReference type="EMBL" id="AAYY01000021">
    <property type="protein sequence ID" value="EDP41471.1"/>
    <property type="molecule type" value="Genomic_DNA"/>
</dbReference>
<dbReference type="AlphaFoldDB" id="A8QD96"/>
<keyword evidence="3" id="KW-1185">Reference proteome</keyword>
<comment type="caution">
    <text evidence="2">The sequence shown here is derived from an EMBL/GenBank/DDBJ whole genome shotgun (WGS) entry which is preliminary data.</text>
</comment>
<proteinExistence type="predicted"/>
<feature type="region of interest" description="Disordered" evidence="1">
    <location>
        <begin position="419"/>
        <end position="446"/>
    </location>
</feature>
<reference evidence="2 3" key="1">
    <citation type="journal article" date="2007" name="Proc. Natl. Acad. Sci. U.S.A.">
        <title>Dandruff-associated Malassezia genomes reveal convergent and divergent virulence traits shared with plant and human fungal pathogens.</title>
        <authorList>
            <person name="Xu J."/>
            <person name="Saunders C.W."/>
            <person name="Hu P."/>
            <person name="Grant R.A."/>
            <person name="Boekhout T."/>
            <person name="Kuramae E.E."/>
            <person name="Kronstad J.W."/>
            <person name="Deangelis Y.M."/>
            <person name="Reeder N.L."/>
            <person name="Johnstone K.R."/>
            <person name="Leland M."/>
            <person name="Fieno A.M."/>
            <person name="Begley W.M."/>
            <person name="Sun Y."/>
            <person name="Lacey M.P."/>
            <person name="Chaudhary T."/>
            <person name="Keough T."/>
            <person name="Chu L."/>
            <person name="Sears R."/>
            <person name="Yuan B."/>
            <person name="Dawson T.L.Jr."/>
        </authorList>
    </citation>
    <scope>NUCLEOTIDE SEQUENCE [LARGE SCALE GENOMIC DNA]</scope>
    <source>
        <strain evidence="3">ATCC MYA-4612 / CBS 7966</strain>
    </source>
</reference>
<name>A8QD96_MALGO</name>
<accession>A8QD96</accession>
<feature type="compositionally biased region" description="Basic and acidic residues" evidence="1">
    <location>
        <begin position="432"/>
        <end position="444"/>
    </location>
</feature>
<protein>
    <recommendedName>
        <fullName evidence="4">CCZ1/INTU/HSP4 first Longin domain-containing protein</fullName>
    </recommendedName>
</protein>
<dbReference type="STRING" id="425265.A8QD96"/>
<evidence type="ECO:0008006" key="4">
    <source>
        <dbReference type="Google" id="ProtNLM"/>
    </source>
</evidence>
<evidence type="ECO:0000256" key="1">
    <source>
        <dbReference type="SAM" id="MobiDB-lite"/>
    </source>
</evidence>
<dbReference type="RefSeq" id="XP_001728685.1">
    <property type="nucleotide sequence ID" value="XM_001728633.1"/>
</dbReference>
<dbReference type="OrthoDB" id="240546at2759"/>